<keyword evidence="7" id="KW-1185">Reference proteome</keyword>
<dbReference type="InterPro" id="IPR003825">
    <property type="entry name" value="Colicin-V_CvpA"/>
</dbReference>
<dbReference type="EMBL" id="JAESIY010000001">
    <property type="protein sequence ID" value="MBL3654897.1"/>
    <property type="molecule type" value="Genomic_DNA"/>
</dbReference>
<gene>
    <name evidence="6" type="ORF">JL102_02045</name>
</gene>
<feature type="transmembrane region" description="Helical" evidence="5">
    <location>
        <begin position="139"/>
        <end position="161"/>
    </location>
</feature>
<feature type="transmembrane region" description="Helical" evidence="5">
    <location>
        <begin position="24"/>
        <end position="42"/>
    </location>
</feature>
<evidence type="ECO:0000256" key="5">
    <source>
        <dbReference type="SAM" id="Phobius"/>
    </source>
</evidence>
<keyword evidence="3 5" id="KW-1133">Transmembrane helix</keyword>
<comment type="subcellular location">
    <subcellularLocation>
        <location evidence="1">Membrane</location>
        <topology evidence="1">Multi-pass membrane protein</topology>
    </subcellularLocation>
</comment>
<accession>A0A937JZX8</accession>
<dbReference type="RefSeq" id="WP_202242010.1">
    <property type="nucleotide sequence ID" value="NZ_JAESIY010000001.1"/>
</dbReference>
<feature type="transmembrane region" description="Helical" evidence="5">
    <location>
        <begin position="62"/>
        <end position="83"/>
    </location>
</feature>
<dbReference type="GO" id="GO:0016020">
    <property type="term" value="C:membrane"/>
    <property type="evidence" value="ECO:0007669"/>
    <property type="project" value="UniProtKB-SubCell"/>
</dbReference>
<evidence type="ECO:0000313" key="7">
    <source>
        <dbReference type="Proteomes" id="UP000659388"/>
    </source>
</evidence>
<reference evidence="6" key="1">
    <citation type="submission" date="2021-01" db="EMBL/GenBank/DDBJ databases">
        <title>Fulvivirga kasyanovii gen. nov., sp nov., a novel member of the phylum Bacteroidetes isolated from seawater in a mussel farm.</title>
        <authorList>
            <person name="Zhao L.-H."/>
            <person name="Wang Z.-J."/>
        </authorList>
    </citation>
    <scope>NUCLEOTIDE SEQUENCE</scope>
    <source>
        <strain evidence="6">2943</strain>
    </source>
</reference>
<evidence type="ECO:0000256" key="2">
    <source>
        <dbReference type="ARBA" id="ARBA00022692"/>
    </source>
</evidence>
<sequence length="178" mass="19609">MSIIDIVLLGFILFGAYKGYSKGFLLEIITVLAFILAVIGGLKLLHAGMSFLESNFNLSGELLPYISFVLIFILIIFLVHMLGKGLKKILDLTLLGSLDNLAGAVLGILKWTFGLSVILWLSASFGLEVPDKWRVNSIIYPHVLTFAPSMVEYCSVIVPFAHDLFDTIKEMLEGDPVT</sequence>
<evidence type="ECO:0000256" key="4">
    <source>
        <dbReference type="ARBA" id="ARBA00023136"/>
    </source>
</evidence>
<dbReference type="PANTHER" id="PTHR37306:SF1">
    <property type="entry name" value="COLICIN V PRODUCTION PROTEIN"/>
    <property type="match status" value="1"/>
</dbReference>
<comment type="caution">
    <text evidence="6">The sequence shown here is derived from an EMBL/GenBank/DDBJ whole genome shotgun (WGS) entry which is preliminary data.</text>
</comment>
<evidence type="ECO:0000313" key="6">
    <source>
        <dbReference type="EMBL" id="MBL3654897.1"/>
    </source>
</evidence>
<dbReference type="GO" id="GO:0009403">
    <property type="term" value="P:toxin biosynthetic process"/>
    <property type="evidence" value="ECO:0007669"/>
    <property type="project" value="InterPro"/>
</dbReference>
<keyword evidence="2 5" id="KW-0812">Transmembrane</keyword>
<feature type="transmembrane region" description="Helical" evidence="5">
    <location>
        <begin position="104"/>
        <end position="127"/>
    </location>
</feature>
<evidence type="ECO:0000256" key="3">
    <source>
        <dbReference type="ARBA" id="ARBA00022989"/>
    </source>
</evidence>
<name>A0A937JZX8_9BACT</name>
<protein>
    <submittedName>
        <fullName evidence="6">CvpA family protein</fullName>
    </submittedName>
</protein>
<dbReference type="Pfam" id="PF02674">
    <property type="entry name" value="Colicin_V"/>
    <property type="match status" value="1"/>
</dbReference>
<dbReference type="AlphaFoldDB" id="A0A937JZX8"/>
<evidence type="ECO:0000256" key="1">
    <source>
        <dbReference type="ARBA" id="ARBA00004141"/>
    </source>
</evidence>
<keyword evidence="4 5" id="KW-0472">Membrane</keyword>
<dbReference type="Proteomes" id="UP000659388">
    <property type="component" value="Unassembled WGS sequence"/>
</dbReference>
<proteinExistence type="predicted"/>
<organism evidence="6 7">
    <name type="scientific">Fulvivirga sediminis</name>
    <dbReference type="NCBI Taxonomy" id="2803949"/>
    <lineage>
        <taxon>Bacteria</taxon>
        <taxon>Pseudomonadati</taxon>
        <taxon>Bacteroidota</taxon>
        <taxon>Cytophagia</taxon>
        <taxon>Cytophagales</taxon>
        <taxon>Fulvivirgaceae</taxon>
        <taxon>Fulvivirga</taxon>
    </lineage>
</organism>
<dbReference type="PANTHER" id="PTHR37306">
    <property type="entry name" value="COLICIN V PRODUCTION PROTEIN"/>
    <property type="match status" value="1"/>
</dbReference>